<evidence type="ECO:0000259" key="2">
    <source>
        <dbReference type="Pfam" id="PF22936"/>
    </source>
</evidence>
<dbReference type="InterPro" id="IPR054722">
    <property type="entry name" value="PolX-like_BBD"/>
</dbReference>
<evidence type="ECO:0000313" key="3">
    <source>
        <dbReference type="EMBL" id="CAG7727654.1"/>
    </source>
</evidence>
<dbReference type="EMBL" id="CAJVCH010151860">
    <property type="protein sequence ID" value="CAG7727654.1"/>
    <property type="molecule type" value="Genomic_DNA"/>
</dbReference>
<protein>
    <recommendedName>
        <fullName evidence="2">Retrovirus-related Pol polyprotein from transposon TNT 1-94-like beta-barrel domain-containing protein</fullName>
    </recommendedName>
</protein>
<sequence>MASVTSTRVDTVDKLIGPNYKRWKWQIKNVLEAADLLEIVDGTEPAPAADKVSDLKKWKKKDAQAPRNQGSSANLAHRQNKGTSAHAWVAHVKTSNSTDNVPAVEGPAQTRYGFSKSNSNESPAYEGTLHALAGATESHLSEVWVSDSGASEHISGNIGWFASMKMFTTNAPTINLATQDQIRAKGIGIVRLEALIDSKWEEVSISNVLFVPGAANLFSEIQMAKIFTITRKGDLTRYLKDGGGAGPTAVLQ</sequence>
<reference evidence="3" key="1">
    <citation type="submission" date="2021-06" db="EMBL/GenBank/DDBJ databases">
        <authorList>
            <person name="Hodson N. C."/>
            <person name="Mongue J. A."/>
            <person name="Jaron S. K."/>
        </authorList>
    </citation>
    <scope>NUCLEOTIDE SEQUENCE</scope>
</reference>
<feature type="domain" description="Retrovirus-related Pol polyprotein from transposon TNT 1-94-like beta-barrel" evidence="2">
    <location>
        <begin position="144"/>
        <end position="224"/>
    </location>
</feature>
<feature type="region of interest" description="Disordered" evidence="1">
    <location>
        <begin position="48"/>
        <end position="85"/>
    </location>
</feature>
<gene>
    <name evidence="3" type="ORF">AFUS01_LOCUS16485</name>
</gene>
<evidence type="ECO:0000256" key="1">
    <source>
        <dbReference type="SAM" id="MobiDB-lite"/>
    </source>
</evidence>
<proteinExistence type="predicted"/>
<feature type="compositionally biased region" description="Basic and acidic residues" evidence="1">
    <location>
        <begin position="51"/>
        <end position="64"/>
    </location>
</feature>
<keyword evidence="4" id="KW-1185">Reference proteome</keyword>
<evidence type="ECO:0000313" key="4">
    <source>
        <dbReference type="Proteomes" id="UP000708208"/>
    </source>
</evidence>
<dbReference type="Pfam" id="PF22936">
    <property type="entry name" value="Pol_BBD"/>
    <property type="match status" value="1"/>
</dbReference>
<comment type="caution">
    <text evidence="3">The sequence shown here is derived from an EMBL/GenBank/DDBJ whole genome shotgun (WGS) entry which is preliminary data.</text>
</comment>
<organism evidence="3 4">
    <name type="scientific">Allacma fusca</name>
    <dbReference type="NCBI Taxonomy" id="39272"/>
    <lineage>
        <taxon>Eukaryota</taxon>
        <taxon>Metazoa</taxon>
        <taxon>Ecdysozoa</taxon>
        <taxon>Arthropoda</taxon>
        <taxon>Hexapoda</taxon>
        <taxon>Collembola</taxon>
        <taxon>Symphypleona</taxon>
        <taxon>Sminthuridae</taxon>
        <taxon>Allacma</taxon>
    </lineage>
</organism>
<dbReference type="AlphaFoldDB" id="A0A8J2P1L2"/>
<dbReference type="OrthoDB" id="430476at2759"/>
<feature type="non-terminal residue" evidence="3">
    <location>
        <position position="1"/>
    </location>
</feature>
<dbReference type="Proteomes" id="UP000708208">
    <property type="component" value="Unassembled WGS sequence"/>
</dbReference>
<accession>A0A8J2P1L2</accession>
<name>A0A8J2P1L2_9HEXA</name>